<dbReference type="Gene3D" id="3.30.70.100">
    <property type="match status" value="1"/>
</dbReference>
<dbReference type="PANTHER" id="PTHR47268:SF4">
    <property type="entry name" value="ACYLPHOSPHATASE"/>
    <property type="match status" value="1"/>
</dbReference>
<dbReference type="PROSITE" id="PS51160">
    <property type="entry name" value="ACYLPHOSPHATASE_3"/>
    <property type="match status" value="1"/>
</dbReference>
<evidence type="ECO:0000256" key="3">
    <source>
        <dbReference type="ARBA" id="ARBA00047645"/>
    </source>
</evidence>
<evidence type="ECO:0000256" key="4">
    <source>
        <dbReference type="PROSITE-ProRule" id="PRU00520"/>
    </source>
</evidence>
<dbReference type="PANTHER" id="PTHR47268">
    <property type="entry name" value="ACYLPHOSPHATASE"/>
    <property type="match status" value="1"/>
</dbReference>
<feature type="domain" description="Acylphosphatase-like" evidence="6">
    <location>
        <begin position="3"/>
        <end position="89"/>
    </location>
</feature>
<gene>
    <name evidence="7" type="ORF">COV72_09110</name>
</gene>
<dbReference type="InterPro" id="IPR036046">
    <property type="entry name" value="Acylphosphatase-like_dom_sf"/>
</dbReference>
<dbReference type="Proteomes" id="UP000229641">
    <property type="component" value="Unassembled WGS sequence"/>
</dbReference>
<dbReference type="InterPro" id="IPR020456">
    <property type="entry name" value="Acylphosphatase"/>
</dbReference>
<sequence length="89" mass="10012">MKRLHVYYSGSVQGVGFRFTVERIALDLGIAGWVKNLRDGRVEVVGEADEKVLRELLGGISDYFKKYITDTDIAFSSATGEFKDFAIKF</sequence>
<proteinExistence type="inferred from homology"/>
<evidence type="ECO:0000256" key="5">
    <source>
        <dbReference type="RuleBase" id="RU004168"/>
    </source>
</evidence>
<comment type="caution">
    <text evidence="7">The sequence shown here is derived from an EMBL/GenBank/DDBJ whole genome shotgun (WGS) entry which is preliminary data.</text>
</comment>
<evidence type="ECO:0000256" key="1">
    <source>
        <dbReference type="ARBA" id="ARBA00005614"/>
    </source>
</evidence>
<feature type="active site" evidence="4">
    <location>
        <position position="18"/>
    </location>
</feature>
<comment type="catalytic activity">
    <reaction evidence="3 4">
        <text>an acyl phosphate + H2O = a carboxylate + phosphate + H(+)</text>
        <dbReference type="Rhea" id="RHEA:14965"/>
        <dbReference type="ChEBI" id="CHEBI:15377"/>
        <dbReference type="ChEBI" id="CHEBI:15378"/>
        <dbReference type="ChEBI" id="CHEBI:29067"/>
        <dbReference type="ChEBI" id="CHEBI:43474"/>
        <dbReference type="ChEBI" id="CHEBI:59918"/>
        <dbReference type="EC" id="3.6.1.7"/>
    </reaction>
</comment>
<dbReference type="EC" id="3.6.1.7" evidence="2 4"/>
<dbReference type="GO" id="GO:0003998">
    <property type="term" value="F:acylphosphatase activity"/>
    <property type="evidence" value="ECO:0007669"/>
    <property type="project" value="UniProtKB-EC"/>
</dbReference>
<dbReference type="Pfam" id="PF00708">
    <property type="entry name" value="Acylphosphatase"/>
    <property type="match status" value="1"/>
</dbReference>
<accession>A0A2H0LV56</accession>
<dbReference type="AlphaFoldDB" id="A0A2H0LV56"/>
<evidence type="ECO:0000256" key="2">
    <source>
        <dbReference type="ARBA" id="ARBA00012150"/>
    </source>
</evidence>
<feature type="active site" evidence="4">
    <location>
        <position position="36"/>
    </location>
</feature>
<evidence type="ECO:0000313" key="8">
    <source>
        <dbReference type="Proteomes" id="UP000229641"/>
    </source>
</evidence>
<organism evidence="7 8">
    <name type="scientific">Candidatus Ghiorseimicrobium undicola</name>
    <dbReference type="NCBI Taxonomy" id="1974746"/>
    <lineage>
        <taxon>Bacteria</taxon>
        <taxon>Pseudomonadati</taxon>
        <taxon>Candidatus Omnitrophota</taxon>
        <taxon>Candidatus Ghiorseimicrobium</taxon>
    </lineage>
</organism>
<dbReference type="InterPro" id="IPR001792">
    <property type="entry name" value="Acylphosphatase-like_dom"/>
</dbReference>
<comment type="similarity">
    <text evidence="1 5">Belongs to the acylphosphatase family.</text>
</comment>
<keyword evidence="4" id="KW-0378">Hydrolase</keyword>
<name>A0A2H0LV56_9BACT</name>
<evidence type="ECO:0000259" key="6">
    <source>
        <dbReference type="PROSITE" id="PS51160"/>
    </source>
</evidence>
<reference evidence="7 8" key="1">
    <citation type="submission" date="2017-09" db="EMBL/GenBank/DDBJ databases">
        <title>Depth-based differentiation of microbial function through sediment-hosted aquifers and enrichment of novel symbionts in the deep terrestrial subsurface.</title>
        <authorList>
            <person name="Probst A.J."/>
            <person name="Ladd B."/>
            <person name="Jarett J.K."/>
            <person name="Geller-Mcgrath D.E."/>
            <person name="Sieber C.M."/>
            <person name="Emerson J.B."/>
            <person name="Anantharaman K."/>
            <person name="Thomas B.C."/>
            <person name="Malmstrom R."/>
            <person name="Stieglmeier M."/>
            <person name="Klingl A."/>
            <person name="Woyke T."/>
            <person name="Ryan C.M."/>
            <person name="Banfield J.F."/>
        </authorList>
    </citation>
    <scope>NUCLEOTIDE SEQUENCE [LARGE SCALE GENOMIC DNA]</scope>
    <source>
        <strain evidence="7">CG11_big_fil_rev_8_21_14_0_20_42_13</strain>
    </source>
</reference>
<dbReference type="EMBL" id="PCWA01000111">
    <property type="protein sequence ID" value="PIQ88261.1"/>
    <property type="molecule type" value="Genomic_DNA"/>
</dbReference>
<evidence type="ECO:0000313" key="7">
    <source>
        <dbReference type="EMBL" id="PIQ88261.1"/>
    </source>
</evidence>
<dbReference type="SUPFAM" id="SSF54975">
    <property type="entry name" value="Acylphosphatase/BLUF domain-like"/>
    <property type="match status" value="1"/>
</dbReference>
<protein>
    <recommendedName>
        <fullName evidence="2 4">acylphosphatase</fullName>
        <ecNumber evidence="2 4">3.6.1.7</ecNumber>
    </recommendedName>
</protein>